<keyword evidence="3" id="KW-0858">Xylan degradation</keyword>
<keyword evidence="13" id="KW-1185">Reference proteome</keyword>
<evidence type="ECO:0000256" key="1">
    <source>
        <dbReference type="ARBA" id="ARBA00000681"/>
    </source>
</evidence>
<dbReference type="GO" id="GO:0045493">
    <property type="term" value="P:xylan catabolic process"/>
    <property type="evidence" value="ECO:0007669"/>
    <property type="project" value="UniProtKB-KW"/>
</dbReference>
<proteinExistence type="inferred from homology"/>
<dbReference type="InterPro" id="IPR017853">
    <property type="entry name" value="GH"/>
</dbReference>
<dbReference type="Proteomes" id="UP000186364">
    <property type="component" value="Unassembled WGS sequence"/>
</dbReference>
<dbReference type="SUPFAM" id="SSF51445">
    <property type="entry name" value="(Trans)glycosidases"/>
    <property type="match status" value="1"/>
</dbReference>
<feature type="active site" description="Nucleophile" evidence="9">
    <location>
        <position position="275"/>
    </location>
</feature>
<dbReference type="EMBL" id="MKIP01000053">
    <property type="protein sequence ID" value="OLP59010.1"/>
    <property type="molecule type" value="Genomic_DNA"/>
</dbReference>
<evidence type="ECO:0000313" key="12">
    <source>
        <dbReference type="EMBL" id="OLP59010.1"/>
    </source>
</evidence>
<feature type="domain" description="GH10" evidence="11">
    <location>
        <begin position="24"/>
        <end position="362"/>
    </location>
</feature>
<dbReference type="InterPro" id="IPR031158">
    <property type="entry name" value="GH10_AS"/>
</dbReference>
<dbReference type="PROSITE" id="PS00591">
    <property type="entry name" value="GH10_1"/>
    <property type="match status" value="1"/>
</dbReference>
<evidence type="ECO:0000256" key="5">
    <source>
        <dbReference type="ARBA" id="ARBA00022801"/>
    </source>
</evidence>
<dbReference type="AlphaFoldDB" id="A0A1Q9AU84"/>
<evidence type="ECO:0000256" key="8">
    <source>
        <dbReference type="ARBA" id="ARBA00023326"/>
    </source>
</evidence>
<dbReference type="PROSITE" id="PS51760">
    <property type="entry name" value="GH10_2"/>
    <property type="match status" value="1"/>
</dbReference>
<keyword evidence="8 10" id="KW-0624">Polysaccharide degradation</keyword>
<sequence length="369" mass="41954">MKRRDLLGMMLASGLAYPMRQAMAQEQATLRQAAEAKGLLYGCAVDSRKIARDRPFADLVAREAGILVHEGEMKRHEIEPRADVYNFEPANRIMRFAETNHQLVRGHTLVWFNVQPQWLEQALETPDMTARTELLTGYINKVVGYYKGRIHSWDVVNEAVEPADWRWDRMRSSSIWYKAFGEDYISMAFHAAKEADPKPILFLNDYGIESDVRWNETRRSAVLKLLDRLKAKNVPVEGFGIQGHLKPYKDKFGEETFARFLHDLEGYGLKLMITELDIADSGGPADDPAQRDQFVASVAKSFLDVALASPSMLGVLTWGITDRYSWLSSADNYKWPDGQLVRGLPFDSDLKPKPMFDAMMAAFKNAPAR</sequence>
<dbReference type="OrthoDB" id="9815836at2"/>
<dbReference type="PANTHER" id="PTHR31490:SF88">
    <property type="entry name" value="BETA-XYLANASE"/>
    <property type="match status" value="1"/>
</dbReference>
<evidence type="ECO:0000313" key="13">
    <source>
        <dbReference type="Proteomes" id="UP000186364"/>
    </source>
</evidence>
<dbReference type="RefSeq" id="WP_075628355.1">
    <property type="nucleotide sequence ID" value="NZ_FOAM01000004.1"/>
</dbReference>
<evidence type="ECO:0000259" key="11">
    <source>
        <dbReference type="PROSITE" id="PS51760"/>
    </source>
</evidence>
<accession>A0A1Q9AU84</accession>
<dbReference type="InterPro" id="IPR001000">
    <property type="entry name" value="GH10_dom"/>
</dbReference>
<dbReference type="PANTHER" id="PTHR31490">
    <property type="entry name" value="GLYCOSYL HYDROLASE"/>
    <property type="match status" value="1"/>
</dbReference>
<keyword evidence="6 10" id="KW-0119">Carbohydrate metabolism</keyword>
<evidence type="ECO:0000256" key="7">
    <source>
        <dbReference type="ARBA" id="ARBA00023295"/>
    </source>
</evidence>
<dbReference type="PRINTS" id="PR00134">
    <property type="entry name" value="GLHYDRLASE10"/>
</dbReference>
<dbReference type="Gene3D" id="3.20.20.80">
    <property type="entry name" value="Glycosidases"/>
    <property type="match status" value="1"/>
</dbReference>
<evidence type="ECO:0000256" key="6">
    <source>
        <dbReference type="ARBA" id="ARBA00023277"/>
    </source>
</evidence>
<dbReference type="SMART" id="SM00633">
    <property type="entry name" value="Glyco_10"/>
    <property type="match status" value="1"/>
</dbReference>
<protein>
    <recommendedName>
        <fullName evidence="10">Beta-xylanase</fullName>
        <ecNumber evidence="10">3.2.1.8</ecNumber>
    </recommendedName>
</protein>
<dbReference type="Pfam" id="PF00331">
    <property type="entry name" value="Glyco_hydro_10"/>
    <property type="match status" value="1"/>
</dbReference>
<comment type="caution">
    <text evidence="12">The sequence shown here is derived from an EMBL/GenBank/DDBJ whole genome shotgun (WGS) entry which is preliminary data.</text>
</comment>
<dbReference type="InterPro" id="IPR044846">
    <property type="entry name" value="GH10"/>
</dbReference>
<comment type="catalytic activity">
    <reaction evidence="1 10">
        <text>Endohydrolysis of (1-&gt;4)-beta-D-xylosidic linkages in xylans.</text>
        <dbReference type="EC" id="3.2.1.8"/>
    </reaction>
</comment>
<dbReference type="GO" id="GO:0031176">
    <property type="term" value="F:endo-1,4-beta-xylanase activity"/>
    <property type="evidence" value="ECO:0007669"/>
    <property type="project" value="UniProtKB-EC"/>
</dbReference>
<keyword evidence="5 10" id="KW-0378">Hydrolase</keyword>
<gene>
    <name evidence="12" type="ORF">BJF93_03520</name>
</gene>
<evidence type="ECO:0000256" key="10">
    <source>
        <dbReference type="RuleBase" id="RU361174"/>
    </source>
</evidence>
<keyword evidence="7 10" id="KW-0326">Glycosidase</keyword>
<organism evidence="12 13">
    <name type="scientific">Xaviernesmea oryzae</name>
    <dbReference type="NCBI Taxonomy" id="464029"/>
    <lineage>
        <taxon>Bacteria</taxon>
        <taxon>Pseudomonadati</taxon>
        <taxon>Pseudomonadota</taxon>
        <taxon>Alphaproteobacteria</taxon>
        <taxon>Hyphomicrobiales</taxon>
        <taxon>Rhizobiaceae</taxon>
        <taxon>Rhizobium/Agrobacterium group</taxon>
        <taxon>Xaviernesmea</taxon>
    </lineage>
</organism>
<evidence type="ECO:0000256" key="2">
    <source>
        <dbReference type="ARBA" id="ARBA00007495"/>
    </source>
</evidence>
<evidence type="ECO:0000256" key="9">
    <source>
        <dbReference type="PROSITE-ProRule" id="PRU10061"/>
    </source>
</evidence>
<name>A0A1Q9AU84_9HYPH</name>
<dbReference type="EC" id="3.2.1.8" evidence="10"/>
<evidence type="ECO:0000256" key="3">
    <source>
        <dbReference type="ARBA" id="ARBA00022651"/>
    </source>
</evidence>
<keyword evidence="4" id="KW-0732">Signal</keyword>
<comment type="similarity">
    <text evidence="2 10">Belongs to the glycosyl hydrolase 10 (cellulase F) family.</text>
</comment>
<evidence type="ECO:0000256" key="4">
    <source>
        <dbReference type="ARBA" id="ARBA00022729"/>
    </source>
</evidence>
<reference evidence="12 13" key="1">
    <citation type="submission" date="2016-09" db="EMBL/GenBank/DDBJ databases">
        <title>Rhizobium sp. nov., a novel species isolated from the rice rhizosphere.</title>
        <authorList>
            <person name="Zhao J."/>
            <person name="Zhang X."/>
        </authorList>
    </citation>
    <scope>NUCLEOTIDE SEQUENCE [LARGE SCALE GENOMIC DNA]</scope>
    <source>
        <strain evidence="12 13">1.7048</strain>
    </source>
</reference>